<dbReference type="Pfam" id="PF01774">
    <property type="entry name" value="UreD"/>
    <property type="match status" value="1"/>
</dbReference>
<keyword evidence="3" id="KW-0963">Cytoplasm</keyword>
<name>A0A9D1ECA2_9FIRM</name>
<gene>
    <name evidence="3" type="primary">ureD</name>
    <name evidence="4" type="ORF">IAC96_02155</name>
</gene>
<dbReference type="PANTHER" id="PTHR33643:SF1">
    <property type="entry name" value="UREASE ACCESSORY PROTEIN D"/>
    <property type="match status" value="1"/>
</dbReference>
<evidence type="ECO:0000256" key="3">
    <source>
        <dbReference type="HAMAP-Rule" id="MF_01384"/>
    </source>
</evidence>
<comment type="subunit">
    <text evidence="3">UreD, UreF and UreG form a complex that acts as a GTP-hydrolysis-dependent molecular chaperone, activating the urease apoprotein by helping to assemble the nickel containing metallocenter of UreC. The UreE protein probably delivers the nickel.</text>
</comment>
<comment type="function">
    <text evidence="3">Required for maturation of urease via the functional incorporation of the urease nickel metallocenter.</text>
</comment>
<comment type="similarity">
    <text evidence="1 3">Belongs to the UreD family.</text>
</comment>
<dbReference type="InterPro" id="IPR002669">
    <property type="entry name" value="UreD"/>
</dbReference>
<dbReference type="EMBL" id="DVHN01000023">
    <property type="protein sequence ID" value="HIR87732.1"/>
    <property type="molecule type" value="Genomic_DNA"/>
</dbReference>
<evidence type="ECO:0000313" key="4">
    <source>
        <dbReference type="EMBL" id="HIR87732.1"/>
    </source>
</evidence>
<comment type="subcellular location">
    <subcellularLocation>
        <location evidence="3">Cytoplasm</location>
    </subcellularLocation>
</comment>
<proteinExistence type="inferred from homology"/>
<reference evidence="4" key="1">
    <citation type="submission" date="2020-10" db="EMBL/GenBank/DDBJ databases">
        <authorList>
            <person name="Gilroy R."/>
        </authorList>
    </citation>
    <scope>NUCLEOTIDE SEQUENCE</scope>
    <source>
        <strain evidence="4">ChiW13-3771</strain>
    </source>
</reference>
<evidence type="ECO:0000256" key="1">
    <source>
        <dbReference type="ARBA" id="ARBA00007177"/>
    </source>
</evidence>
<dbReference type="HAMAP" id="MF_01384">
    <property type="entry name" value="UreD"/>
    <property type="match status" value="1"/>
</dbReference>
<accession>A0A9D1ECA2</accession>
<evidence type="ECO:0000256" key="2">
    <source>
        <dbReference type="ARBA" id="ARBA00023186"/>
    </source>
</evidence>
<dbReference type="AlphaFoldDB" id="A0A9D1ECA2"/>
<sequence>MNKNQFGKVSKLFIRAVTRNGTTMLEDLSFTAPYKVMNPFQQEDGRIQVMLLAASAGIMEGDRQEFEFQVEKGADLEFVSQSYDKIHKMQTGCAKRNTNVVVQSGSKFRFNPQPTIPFQSSAFENQMKIQLEDDKAQFFMNEILSCGRAASGEQFLYRYYYNYVEIYRAGQLIYRDNTKYEPKFWNMTGLGMYESYTHLANLFFTKRDSSIQDAVWELLEQDSEIEGGITKLASGDYTVRILGRRAQKLEQVSRQIMERWNSFV</sequence>
<dbReference type="GO" id="GO:0016151">
    <property type="term" value="F:nickel cation binding"/>
    <property type="evidence" value="ECO:0007669"/>
    <property type="project" value="UniProtKB-UniRule"/>
</dbReference>
<dbReference type="Proteomes" id="UP000824201">
    <property type="component" value="Unassembled WGS sequence"/>
</dbReference>
<keyword evidence="2 3" id="KW-0143">Chaperone</keyword>
<reference evidence="4" key="2">
    <citation type="journal article" date="2021" name="PeerJ">
        <title>Extensive microbial diversity within the chicken gut microbiome revealed by metagenomics and culture.</title>
        <authorList>
            <person name="Gilroy R."/>
            <person name="Ravi A."/>
            <person name="Getino M."/>
            <person name="Pursley I."/>
            <person name="Horton D.L."/>
            <person name="Alikhan N.F."/>
            <person name="Baker D."/>
            <person name="Gharbi K."/>
            <person name="Hall N."/>
            <person name="Watson M."/>
            <person name="Adriaenssens E.M."/>
            <person name="Foster-Nyarko E."/>
            <person name="Jarju S."/>
            <person name="Secka A."/>
            <person name="Antonio M."/>
            <person name="Oren A."/>
            <person name="Chaudhuri R.R."/>
            <person name="La Ragione R."/>
            <person name="Hildebrand F."/>
            <person name="Pallen M.J."/>
        </authorList>
    </citation>
    <scope>NUCLEOTIDE SEQUENCE</scope>
    <source>
        <strain evidence="4">ChiW13-3771</strain>
    </source>
</reference>
<organism evidence="4 5">
    <name type="scientific">Candidatus Fimimorpha faecalis</name>
    <dbReference type="NCBI Taxonomy" id="2840824"/>
    <lineage>
        <taxon>Bacteria</taxon>
        <taxon>Bacillati</taxon>
        <taxon>Bacillota</taxon>
        <taxon>Clostridia</taxon>
        <taxon>Eubacteriales</taxon>
        <taxon>Candidatus Fimimorpha</taxon>
    </lineage>
</organism>
<dbReference type="GO" id="GO:0005737">
    <property type="term" value="C:cytoplasm"/>
    <property type="evidence" value="ECO:0007669"/>
    <property type="project" value="UniProtKB-SubCell"/>
</dbReference>
<evidence type="ECO:0000313" key="5">
    <source>
        <dbReference type="Proteomes" id="UP000824201"/>
    </source>
</evidence>
<protein>
    <recommendedName>
        <fullName evidence="3">Urease accessory protein UreD</fullName>
    </recommendedName>
</protein>
<dbReference type="PANTHER" id="PTHR33643">
    <property type="entry name" value="UREASE ACCESSORY PROTEIN D"/>
    <property type="match status" value="1"/>
</dbReference>
<keyword evidence="3" id="KW-0996">Nickel insertion</keyword>
<comment type="caution">
    <text evidence="4">The sequence shown here is derived from an EMBL/GenBank/DDBJ whole genome shotgun (WGS) entry which is preliminary data.</text>
</comment>